<dbReference type="AlphaFoldDB" id="A0A7J7L5H8"/>
<dbReference type="Proteomes" id="UP000541444">
    <property type="component" value="Unassembled WGS sequence"/>
</dbReference>
<comment type="caution">
    <text evidence="1">The sequence shown here is derived from an EMBL/GenBank/DDBJ whole genome shotgun (WGS) entry which is preliminary data.</text>
</comment>
<evidence type="ECO:0000313" key="2">
    <source>
        <dbReference type="Proteomes" id="UP000541444"/>
    </source>
</evidence>
<reference evidence="1 2" key="1">
    <citation type="journal article" date="2020" name="IScience">
        <title>Genome Sequencing of the Endangered Kingdonia uniflora (Circaeasteraceae, Ranunculales) Reveals Potential Mechanisms of Evolutionary Specialization.</title>
        <authorList>
            <person name="Sun Y."/>
            <person name="Deng T."/>
            <person name="Zhang A."/>
            <person name="Moore M.J."/>
            <person name="Landis J.B."/>
            <person name="Lin N."/>
            <person name="Zhang H."/>
            <person name="Zhang X."/>
            <person name="Huang J."/>
            <person name="Zhang X."/>
            <person name="Sun H."/>
            <person name="Wang H."/>
        </authorList>
    </citation>
    <scope>NUCLEOTIDE SEQUENCE [LARGE SCALE GENOMIC DNA]</scope>
    <source>
        <strain evidence="1">TB1705</strain>
        <tissue evidence="1">Leaf</tissue>
    </source>
</reference>
<organism evidence="1 2">
    <name type="scientific">Kingdonia uniflora</name>
    <dbReference type="NCBI Taxonomy" id="39325"/>
    <lineage>
        <taxon>Eukaryota</taxon>
        <taxon>Viridiplantae</taxon>
        <taxon>Streptophyta</taxon>
        <taxon>Embryophyta</taxon>
        <taxon>Tracheophyta</taxon>
        <taxon>Spermatophyta</taxon>
        <taxon>Magnoliopsida</taxon>
        <taxon>Ranunculales</taxon>
        <taxon>Circaeasteraceae</taxon>
        <taxon>Kingdonia</taxon>
    </lineage>
</organism>
<proteinExistence type="predicted"/>
<keyword evidence="2" id="KW-1185">Reference proteome</keyword>
<accession>A0A7J7L5H8</accession>
<protein>
    <submittedName>
        <fullName evidence="1">Uncharacterized protein</fullName>
    </submittedName>
</protein>
<name>A0A7J7L5H8_9MAGN</name>
<gene>
    <name evidence="1" type="ORF">GIB67_040522</name>
</gene>
<evidence type="ECO:0000313" key="1">
    <source>
        <dbReference type="EMBL" id="KAF6137814.1"/>
    </source>
</evidence>
<sequence>MKHICSPKRPVSSYLKYNFISLRLLIDTLNSTCNLDRHIAHETHLLSQETCVQLSQIQFCLIKVAY</sequence>
<dbReference type="EMBL" id="JACGCM010002624">
    <property type="protein sequence ID" value="KAF6137814.1"/>
    <property type="molecule type" value="Genomic_DNA"/>
</dbReference>